<dbReference type="InterPro" id="IPR000315">
    <property type="entry name" value="Znf_B-box"/>
</dbReference>
<dbReference type="InParanoid" id="A0A7J7DZU5"/>
<proteinExistence type="predicted"/>
<organism evidence="3 4">
    <name type="scientific">Tripterygium wilfordii</name>
    <name type="common">Thunder God vine</name>
    <dbReference type="NCBI Taxonomy" id="458696"/>
    <lineage>
        <taxon>Eukaryota</taxon>
        <taxon>Viridiplantae</taxon>
        <taxon>Streptophyta</taxon>
        <taxon>Embryophyta</taxon>
        <taxon>Tracheophyta</taxon>
        <taxon>Spermatophyta</taxon>
        <taxon>Magnoliopsida</taxon>
        <taxon>eudicotyledons</taxon>
        <taxon>Gunneridae</taxon>
        <taxon>Pentapetalae</taxon>
        <taxon>rosids</taxon>
        <taxon>fabids</taxon>
        <taxon>Celastrales</taxon>
        <taxon>Celastraceae</taxon>
        <taxon>Tripterygium</taxon>
    </lineage>
</organism>
<keyword evidence="4" id="KW-1185">Reference proteome</keyword>
<accession>A0A7J7DZU5</accession>
<protein>
    <submittedName>
        <fullName evidence="3">Putative zinc finger protein</fullName>
    </submittedName>
</protein>
<dbReference type="Proteomes" id="UP000593562">
    <property type="component" value="Unassembled WGS sequence"/>
</dbReference>
<evidence type="ECO:0000313" key="3">
    <source>
        <dbReference type="EMBL" id="KAF5751885.1"/>
    </source>
</evidence>
<keyword evidence="1" id="KW-0479">Metal-binding</keyword>
<reference evidence="3 4" key="1">
    <citation type="journal article" date="2020" name="Nat. Commun.">
        <title>Genome of Tripterygium wilfordii and identification of cytochrome P450 involved in triptolide biosynthesis.</title>
        <authorList>
            <person name="Tu L."/>
            <person name="Su P."/>
            <person name="Zhang Z."/>
            <person name="Gao L."/>
            <person name="Wang J."/>
            <person name="Hu T."/>
            <person name="Zhou J."/>
            <person name="Zhang Y."/>
            <person name="Zhao Y."/>
            <person name="Liu Y."/>
            <person name="Song Y."/>
            <person name="Tong Y."/>
            <person name="Lu Y."/>
            <person name="Yang J."/>
            <person name="Xu C."/>
            <person name="Jia M."/>
            <person name="Peters R.J."/>
            <person name="Huang L."/>
            <person name="Gao W."/>
        </authorList>
    </citation>
    <scope>NUCLEOTIDE SEQUENCE [LARGE SCALE GENOMIC DNA]</scope>
    <source>
        <strain evidence="4">cv. XIE 37</strain>
        <tissue evidence="3">Leaf</tissue>
    </source>
</reference>
<gene>
    <name evidence="3" type="ORF">HS088_TW02G00904</name>
</gene>
<evidence type="ECO:0000256" key="1">
    <source>
        <dbReference type="PROSITE-ProRule" id="PRU00024"/>
    </source>
</evidence>
<evidence type="ECO:0000313" key="4">
    <source>
        <dbReference type="Proteomes" id="UP000593562"/>
    </source>
</evidence>
<feature type="domain" description="B box-type" evidence="2">
    <location>
        <begin position="118"/>
        <end position="162"/>
    </location>
</feature>
<dbReference type="PROSITE" id="PS50119">
    <property type="entry name" value="ZF_BBOX"/>
    <property type="match status" value="1"/>
</dbReference>
<keyword evidence="1" id="KW-0862">Zinc</keyword>
<dbReference type="FunCoup" id="A0A7J7DZU5">
    <property type="interactions" value="627"/>
</dbReference>
<dbReference type="PANTHER" id="PTHR31717">
    <property type="entry name" value="ZINC FINGER PROTEIN CONSTANS-LIKE 10"/>
    <property type="match status" value="1"/>
</dbReference>
<name>A0A7J7DZU5_TRIWF</name>
<keyword evidence="1" id="KW-0863">Zinc-finger</keyword>
<dbReference type="PANTHER" id="PTHR31717:SF45">
    <property type="entry name" value="ZINC FINGER PROTEIN CONSTANS-LIKE 14-RELATED"/>
    <property type="match status" value="1"/>
</dbReference>
<dbReference type="AlphaFoldDB" id="A0A7J7DZU5"/>
<comment type="caution">
    <text evidence="3">The sequence shown here is derived from an EMBL/GenBank/DDBJ whole genome shotgun (WGS) entry which is preliminary data.</text>
</comment>
<sequence>MTQLNFVQFTVHMHKDNNSGGSLIHVFTSTSEKFTPQTHTSVQKGNRRKLLRDNKEKKRKIIKQQRQEEEGGSALIFPVLLCGLSLLFSSCSRRFSVRGISTRENPVHSANALSNRHARSLLCDSCRYLPANLHCLDHRMFICCGCDQSLHDVSCQHRKEAVGSFTGCPLATDFAALWGFDLCNMENSTVQNQSTSSSCVNSRTLTLAISGQPCQKIRRISRASELAIETSVSGVESEGGSSNRESKTLYNCQQQQNACFILQQILDLERLQLNEGNNHPPLICRRERMDIASSTSSTVKELEEYPYQRLQLTKNLYIVDQQKESLLRGLKTDPFPLPFNQLDHLQSCSTAADSLHGESFWQCKSPVQSSQLWPQSMEDLEFCEEVFRDDFNMPDVDLTFQNYEELFGGDMDPFRTKVDEKDVSFSLAEEDKSLIKSSNADTRQPESTFIYKEISTSDQVSNALGSRRPIQPSYSTMSVSLSRLSAESSRTDFSHGGFSPNTNVGKASCNSSELEGRHLETNEDTVIKNKDKKVRLECTSETKRHIAKTHFKWDADNDLCSLLGEFDESFLSKWFWALNTN</sequence>
<evidence type="ECO:0000259" key="2">
    <source>
        <dbReference type="PROSITE" id="PS50119"/>
    </source>
</evidence>
<dbReference type="EMBL" id="JAAARO010000002">
    <property type="protein sequence ID" value="KAF5751885.1"/>
    <property type="molecule type" value="Genomic_DNA"/>
</dbReference>
<dbReference type="GO" id="GO:0008270">
    <property type="term" value="F:zinc ion binding"/>
    <property type="evidence" value="ECO:0007669"/>
    <property type="project" value="UniProtKB-KW"/>
</dbReference>